<dbReference type="PROSITE" id="PS51257">
    <property type="entry name" value="PROKAR_LIPOPROTEIN"/>
    <property type="match status" value="1"/>
</dbReference>
<sequence length="146" mass="16253">MKKIIKIILVALLMSIALTGCNKEESDLNKALGTKEMTVTPTKITREKAASDRKSIVKVEVKVENNTTKAIGIGAGNFTLKDEDNKVYEIYGMKADSLGQEVKAKEETTGYIYFEIPASLEKAWMSYTFQLGQEPVAEWLLPFPSK</sequence>
<protein>
    <recommendedName>
        <fullName evidence="3">DUF4352 domain-containing protein</fullName>
    </recommendedName>
</protein>
<accession>W7AYL8</accession>
<evidence type="ECO:0000256" key="2">
    <source>
        <dbReference type="SAM" id="SignalP"/>
    </source>
</evidence>
<keyword evidence="5" id="KW-1185">Reference proteome</keyword>
<gene>
    <name evidence="4" type="ORF">PGRAN_15367</name>
</gene>
<dbReference type="Pfam" id="PF11611">
    <property type="entry name" value="DUF4352"/>
    <property type="match status" value="1"/>
</dbReference>
<dbReference type="InterPro" id="IPR029050">
    <property type="entry name" value="Immunoprotect_excell_Ig-like"/>
</dbReference>
<proteinExistence type="predicted"/>
<comment type="caution">
    <text evidence="4">The sequence shown here is derived from an EMBL/GenBank/DDBJ whole genome shotgun (WGS) entry which is preliminary data.</text>
</comment>
<feature type="signal peptide" evidence="2">
    <location>
        <begin position="1"/>
        <end position="22"/>
    </location>
</feature>
<dbReference type="Proteomes" id="UP000019253">
    <property type="component" value="Unassembled WGS sequence"/>
</dbReference>
<feature type="chain" id="PRO_5039571901" description="DUF4352 domain-containing protein" evidence="2">
    <location>
        <begin position="23"/>
        <end position="146"/>
    </location>
</feature>
<feature type="domain" description="DUF4352" evidence="3">
    <location>
        <begin position="35"/>
        <end position="125"/>
    </location>
</feature>
<dbReference type="Gene3D" id="2.60.40.1240">
    <property type="match status" value="1"/>
</dbReference>
<name>W7AYL8_9LIST</name>
<organism evidence="4 5">
    <name type="scientific">Listeria grandensis FSL F6-0971</name>
    <dbReference type="NCBI Taxonomy" id="1265819"/>
    <lineage>
        <taxon>Bacteria</taxon>
        <taxon>Bacillati</taxon>
        <taxon>Bacillota</taxon>
        <taxon>Bacilli</taxon>
        <taxon>Bacillales</taxon>
        <taxon>Listeriaceae</taxon>
        <taxon>Listeria</taxon>
    </lineage>
</organism>
<keyword evidence="1 2" id="KW-0732">Signal</keyword>
<dbReference type="RefSeq" id="WP_036068136.1">
    <property type="nucleotide sequence ID" value="NZ_AODD01000034.1"/>
</dbReference>
<dbReference type="PATRIC" id="fig|1265819.5.peg.3061"/>
<evidence type="ECO:0000313" key="4">
    <source>
        <dbReference type="EMBL" id="EUJ18727.1"/>
    </source>
</evidence>
<dbReference type="InterPro" id="IPR029051">
    <property type="entry name" value="DUF4352"/>
</dbReference>
<evidence type="ECO:0000256" key="1">
    <source>
        <dbReference type="ARBA" id="ARBA00022729"/>
    </source>
</evidence>
<dbReference type="OrthoDB" id="2362960at2"/>
<dbReference type="AlphaFoldDB" id="W7AYL8"/>
<evidence type="ECO:0000259" key="3">
    <source>
        <dbReference type="Pfam" id="PF11611"/>
    </source>
</evidence>
<dbReference type="EMBL" id="AODD01000034">
    <property type="protein sequence ID" value="EUJ18727.1"/>
    <property type="molecule type" value="Genomic_DNA"/>
</dbReference>
<evidence type="ECO:0000313" key="5">
    <source>
        <dbReference type="Proteomes" id="UP000019253"/>
    </source>
</evidence>
<reference evidence="4 5" key="1">
    <citation type="journal article" date="2014" name="Int. J. Syst. Evol. Microbiol.">
        <title>Listeria floridensis sp. nov., Listeria aquatica sp. nov., Listeria cornellensis sp. nov., Listeria riparia sp. nov. and Listeria grandensis sp. nov., from agricultural and natural environments.</title>
        <authorList>
            <person name="den Bakker H.C."/>
            <person name="Warchocki S."/>
            <person name="Wright E.M."/>
            <person name="Allred A.F."/>
            <person name="Ahlstrom C."/>
            <person name="Manuel C.S."/>
            <person name="Stasiewicz M.J."/>
            <person name="Burrell A."/>
            <person name="Roof S."/>
            <person name="Strawn L."/>
            <person name="Fortes E.D."/>
            <person name="Nightingale K.K."/>
            <person name="Kephart D."/>
            <person name="Wiedmann M."/>
        </authorList>
    </citation>
    <scope>NUCLEOTIDE SEQUENCE [LARGE SCALE GENOMIC DNA]</scope>
    <source>
        <strain evidence="5">FSL F6-971</strain>
    </source>
</reference>
<dbReference type="STRING" id="1265819.PGRAN_15367"/>